<evidence type="ECO:0000313" key="1">
    <source>
        <dbReference type="EMBL" id="PWN67115.1"/>
    </source>
</evidence>
<dbReference type="AlphaFoldDB" id="A0A316X0H0"/>
<gene>
    <name evidence="1" type="ORF">C1638_000430</name>
</gene>
<reference evidence="1" key="1">
    <citation type="submission" date="2018-04" db="EMBL/GenBank/DDBJ databases">
        <title>Draft Genome Sequences of Chryseobacterium lactis NCTC11390T isolated from milk, Chryseobacterium oncorhynchi 701B-08T from rainbow trout, and Chryseobacterium viscerum 687B-08T from diseased fish.</title>
        <authorList>
            <person name="Jeong J.-J."/>
            <person name="Lee Y.J."/>
            <person name="Pathiraja D."/>
            <person name="Park B."/>
            <person name="Choi I.-G."/>
            <person name="Kim K.D."/>
        </authorList>
    </citation>
    <scope>NUCLEOTIDE SEQUENCE [LARGE SCALE GENOMIC DNA]</scope>
    <source>
        <strain evidence="1">701B-08</strain>
    </source>
</reference>
<evidence type="ECO:0000313" key="2">
    <source>
        <dbReference type="Proteomes" id="UP000236182"/>
    </source>
</evidence>
<organism evidence="1 2">
    <name type="scientific">Chryseobacterium oncorhynchi</name>
    <dbReference type="NCBI Taxonomy" id="741074"/>
    <lineage>
        <taxon>Bacteria</taxon>
        <taxon>Pseudomonadati</taxon>
        <taxon>Bacteroidota</taxon>
        <taxon>Flavobacteriia</taxon>
        <taxon>Flavobacteriales</taxon>
        <taxon>Weeksellaceae</taxon>
        <taxon>Chryseobacterium group</taxon>
        <taxon>Chryseobacterium</taxon>
    </lineage>
</organism>
<dbReference type="Proteomes" id="UP000236182">
    <property type="component" value="Unassembled WGS sequence"/>
</dbReference>
<proteinExistence type="predicted"/>
<comment type="caution">
    <text evidence="1">The sequence shown here is derived from an EMBL/GenBank/DDBJ whole genome shotgun (WGS) entry which is preliminary data.</text>
</comment>
<protein>
    <submittedName>
        <fullName evidence="1">Uncharacterized protein</fullName>
    </submittedName>
</protein>
<dbReference type="EMBL" id="PPEI02000001">
    <property type="protein sequence ID" value="PWN67115.1"/>
    <property type="molecule type" value="Genomic_DNA"/>
</dbReference>
<accession>A0A316X0H0</accession>
<keyword evidence="2" id="KW-1185">Reference proteome</keyword>
<sequence>MALAQDLEIEIPSSKIVLRSENRSNLCYKIKNNSTKYYKILADSTGFSTAENEVIDEPYLGLLNLRIFDGEQLLAPISGSHAYEKNPKEINPTDKELITFKDLHQLNPKNISELYIFYKIYYRSIYIPPKKSTVVCTKISLPIYNSAADDGSLFYDIKSKREYDLQLHLNIPSKMLKKYSKVFNQGPKKYKIFSGEIISNKVSITLKDE</sequence>
<name>A0A316X0H0_9FLAO</name>